<dbReference type="InterPro" id="IPR007094">
    <property type="entry name" value="RNA-dir_pol_PSvirus"/>
</dbReference>
<evidence type="ECO:0000256" key="9">
    <source>
        <dbReference type="ARBA" id="ARBA00022953"/>
    </source>
</evidence>
<organism evidence="13">
    <name type="scientific">Anoplolepis gracilipes virus 1</name>
    <dbReference type="NCBI Taxonomy" id="2804526"/>
    <lineage>
        <taxon>Viruses</taxon>
        <taxon>Riboviria</taxon>
        <taxon>Orthornavirae</taxon>
        <taxon>Pisuviricota</taxon>
        <taxon>Pisoniviricetes</taxon>
        <taxon>Picornavirales</taxon>
        <taxon>Dicistroviridae</taxon>
        <taxon>Triatovirus</taxon>
    </lineage>
</organism>
<dbReference type="GO" id="GO:0003724">
    <property type="term" value="F:RNA helicase activity"/>
    <property type="evidence" value="ECO:0007669"/>
    <property type="project" value="InterPro"/>
</dbReference>
<dbReference type="GO" id="GO:0006351">
    <property type="term" value="P:DNA-templated transcription"/>
    <property type="evidence" value="ECO:0007669"/>
    <property type="project" value="InterPro"/>
</dbReference>
<dbReference type="InterPro" id="IPR044067">
    <property type="entry name" value="PCV_3C_PRO"/>
</dbReference>
<evidence type="ECO:0000256" key="7">
    <source>
        <dbReference type="ARBA" id="ARBA00022807"/>
    </source>
</evidence>
<dbReference type="Pfam" id="PF00680">
    <property type="entry name" value="RdRP_1"/>
    <property type="match status" value="1"/>
</dbReference>
<accession>A0A7U0FXA2</accession>
<keyword evidence="9" id="KW-0693">Viral RNA replication</keyword>
<dbReference type="GO" id="GO:0003968">
    <property type="term" value="F:RNA-directed RNA polymerase activity"/>
    <property type="evidence" value="ECO:0007669"/>
    <property type="project" value="UniProtKB-KW"/>
</dbReference>
<evidence type="ECO:0000256" key="2">
    <source>
        <dbReference type="ARBA" id="ARBA00022670"/>
    </source>
</evidence>
<evidence type="ECO:0000256" key="8">
    <source>
        <dbReference type="ARBA" id="ARBA00022840"/>
    </source>
</evidence>
<dbReference type="GO" id="GO:0039694">
    <property type="term" value="P:viral RNA genome replication"/>
    <property type="evidence" value="ECO:0007669"/>
    <property type="project" value="InterPro"/>
</dbReference>
<keyword evidence="8" id="KW-0067">ATP-binding</keyword>
<evidence type="ECO:0000259" key="12">
    <source>
        <dbReference type="PROSITE" id="PS51874"/>
    </source>
</evidence>
<dbReference type="Gene3D" id="2.40.10.10">
    <property type="entry name" value="Trypsin-like serine proteases"/>
    <property type="match status" value="1"/>
</dbReference>
<evidence type="ECO:0000256" key="5">
    <source>
        <dbReference type="ARBA" id="ARBA00022741"/>
    </source>
</evidence>
<evidence type="ECO:0000256" key="6">
    <source>
        <dbReference type="ARBA" id="ARBA00022801"/>
    </source>
</evidence>
<proteinExistence type="predicted"/>
<keyword evidence="3" id="KW-0808">Transferase</keyword>
<keyword evidence="1" id="KW-0696">RNA-directed RNA polymerase</keyword>
<dbReference type="InterPro" id="IPR027417">
    <property type="entry name" value="P-loop_NTPase"/>
</dbReference>
<dbReference type="Gene3D" id="3.30.70.270">
    <property type="match status" value="1"/>
</dbReference>
<dbReference type="InterPro" id="IPR000605">
    <property type="entry name" value="Helicase_SF3_ssDNA/RNA_vir"/>
</dbReference>
<feature type="domain" description="RdRp catalytic" evidence="10">
    <location>
        <begin position="1573"/>
        <end position="1705"/>
    </location>
</feature>
<dbReference type="InterPro" id="IPR009003">
    <property type="entry name" value="Peptidase_S1_PA"/>
</dbReference>
<evidence type="ECO:0000313" key="13">
    <source>
        <dbReference type="EMBL" id="QQV74261.1"/>
    </source>
</evidence>
<protein>
    <submittedName>
        <fullName evidence="13">Putative non-structural polyprotein</fullName>
    </submittedName>
</protein>
<name>A0A7U0FXA2_9VIRU</name>
<dbReference type="SUPFAM" id="SSF50494">
    <property type="entry name" value="Trypsin-like serine proteases"/>
    <property type="match status" value="1"/>
</dbReference>
<dbReference type="PROSITE" id="PS51218">
    <property type="entry name" value="SF3_HELICASE_2"/>
    <property type="match status" value="1"/>
</dbReference>
<feature type="domain" description="Peptidase C3" evidence="12">
    <location>
        <begin position="1052"/>
        <end position="1286"/>
    </location>
</feature>
<dbReference type="InterPro" id="IPR043128">
    <property type="entry name" value="Rev_trsase/Diguanyl_cyclase"/>
</dbReference>
<reference evidence="13" key="1">
    <citation type="submission" date="2020-02" db="EMBL/GenBank/DDBJ databases">
        <authorList>
            <person name="Lee C.-C."/>
            <person name="Lin C.-Y."/>
            <person name="Hsu H.-W."/>
            <person name="Yang C.-C.S."/>
        </authorList>
    </citation>
    <scope>NUCLEOTIDE SEQUENCE</scope>
</reference>
<dbReference type="GO" id="GO:0006508">
    <property type="term" value="P:proteolysis"/>
    <property type="evidence" value="ECO:0007669"/>
    <property type="project" value="UniProtKB-KW"/>
</dbReference>
<evidence type="ECO:0000259" key="11">
    <source>
        <dbReference type="PROSITE" id="PS51218"/>
    </source>
</evidence>
<keyword evidence="2" id="KW-0645">Protease</keyword>
<keyword evidence="5" id="KW-0547">Nucleotide-binding</keyword>
<dbReference type="InterPro" id="IPR043502">
    <property type="entry name" value="DNA/RNA_pol_sf"/>
</dbReference>
<sequence>MAFSKMNQEAVAFQSKNRFIEDYKFSRNHPFYSEWNDWRDIVMDYHSQETTTMTRLINQGFKTYNDVVKGYKEQYLIDEVFLLTNEYISLLESGEKLPSIFKFGKCYGNYMFEFQCDCADKFVDLFDNTCPLKLEHLRAHLLAILWSHRYVTKTRRSLRKYFKRLERVILVLPYEYLKNFDVDLLITPPKYYGRGRSLLKEFYQRAIFDRKLSPQEICDQFEFLKHFIPRQQSGAIQSHSALLFSDEVINLGIDLINNNDYDAMLNSFLPKSQGLFNINHEVKFDDETFSKFRDCILESQTTFLSNMKETIIESGRQLFVLFATATTVCMLSKSIFDIGIAMVMKLLHLIYGIVSGGANAEHVIKSYKIVQQSGEDEINIPFLPSMILNYIINPPADILKTIWASGKTDQVMRRIGYLGDAKIERGIERMIEWVMNIVRMVKRWYSREILGLQWEDVEGEMHVITKWNQEVDDLMRTYYNNTFVWTDTTWSVVFNLYSRGLRFTREPAYSKYKHDVWRLVTKLGNILELFKSHGCSNQQIRNPPVVIYLYGGTGAGKSSITYPLAAEILKGIFDQEKSPIKLEDCWQSLIYMRAPEQEYWDGYENQLVTVFDDFSQMKDSTANPNLELFEIIRAANCFPYPLHMASIDQKASTTFSSKVIIVSSNMKGPQCESLNFPDALRRRFDIVCEVQREFKGHTNKFDCEQYRLKSYNMQSGLMEEELNYNQLVDKCVNAYFGRKNFVNSIEDYIRGKLKTEEEPVIFEQPEPIVHETLEERERGSFIKTSDELPAERVSVMDFKNEHQYLGMYPKQQSGDEEFEDAVEEIYNPPSTSVETPFVKKHKPMSNECWFKMQEQTAFEKAAFELGYNRQDIREMQMWQIEENYYLNAPWWEKLSLDMERFVFESACDACKKIKDISVKLFEDWKQFHANHPYISKACIFLSMLATGLGFLKIFASMYGMFTKSKEVKKSPARSEAMKQVAVSAIKAEKESYTVAKNIGPKVESYTEINVKQPKLESYTTVAPKSAKIESYDNVIIKKPKVEMATEQGVKDINAAEILLSVARRNLYKIYDSDSGSAIGHVLFLKGQIALMPKHYLAAFYTALKRNSSASIFFENVLLNRSFEILIHDLLKGKIEYESPDESDGPVATRDLMAMPVSTAIFHADATPYFATKGSLSRTEVTDVMLPVLMRTNINQADKAVLMIRFAQGRSQLSQVESLPIVDDSDVITRYVRDAWMYSLDTRDSECGAPLIVRNNNLNQGKICGVHVAGLTGTGQGWSTPVYAEDVKRIMSYFPDAKKFVQQVRLNMEEYPQEQCQIPAKAEFIRLGALKKSLAQPRKSKIEPSPIYKKIQEPKTKPCVLHETKINGEVFNPRSYRLGRLGNETHVIPEFLVENAKSAMIDDVSEVFGQCNESISAGMKSVYTFEEAVCGIEGEPFVNAIKRDTSAGFPFVQMASMTKKDMFGTGQDYDLSSQQCQFVKSRVNEIIEKAKQGIILDHYFVDTLKDERKPIHKAHKTRLFSAGPVDYLIASKMYFNGIVALLSKFRNWSHVSVGSNVYSGDWSQIVKILHRKSKNIIAGDFEGFDASQHQTLLAAAGEVLIQLSVRFLNSTEEDVRVMRVLMSSLINSFHITGREVYQWTHSLPSGHYLTAIINSIFVNISFACVWQLAMDDISYYSARSFWKECGIVAYGDDHLVSVPTNRLDRFNQILLPELMSRIGLSYTMENKEQQATEPSRQIEEVNYLKREFVFDSMTNDWICPLSLDTILEFPMWVHKCPDPKTQTIIELETAIKELSLHTPQEWNDWFPLLEKNAQALGHYTSFKEQFIVRRLCRSQIDQL</sequence>
<dbReference type="GO" id="GO:0003723">
    <property type="term" value="F:RNA binding"/>
    <property type="evidence" value="ECO:0007669"/>
    <property type="project" value="InterPro"/>
</dbReference>
<dbReference type="PROSITE" id="PS51874">
    <property type="entry name" value="PCV_3C_PRO"/>
    <property type="match status" value="1"/>
</dbReference>
<keyword evidence="7" id="KW-0788">Thiol protease</keyword>
<dbReference type="InterPro" id="IPR043504">
    <property type="entry name" value="Peptidase_S1_PA_chymotrypsin"/>
</dbReference>
<dbReference type="InterPro" id="IPR014759">
    <property type="entry name" value="Helicase_SF3_ssRNA_vir"/>
</dbReference>
<evidence type="ECO:0000256" key="4">
    <source>
        <dbReference type="ARBA" id="ARBA00022695"/>
    </source>
</evidence>
<dbReference type="SUPFAM" id="SSF56672">
    <property type="entry name" value="DNA/RNA polymerases"/>
    <property type="match status" value="1"/>
</dbReference>
<dbReference type="CDD" id="cd23194">
    <property type="entry name" value="Dicistroviridae_RdRp"/>
    <property type="match status" value="1"/>
</dbReference>
<keyword evidence="4" id="KW-0548">Nucleotidyltransferase</keyword>
<keyword evidence="6" id="KW-0378">Hydrolase</keyword>
<evidence type="ECO:0000256" key="3">
    <source>
        <dbReference type="ARBA" id="ARBA00022679"/>
    </source>
</evidence>
<dbReference type="InterPro" id="IPR001205">
    <property type="entry name" value="RNA-dir_pol_C"/>
</dbReference>
<feature type="domain" description="SF3 helicase" evidence="11">
    <location>
        <begin position="523"/>
        <end position="703"/>
    </location>
</feature>
<dbReference type="SUPFAM" id="SSF52540">
    <property type="entry name" value="P-loop containing nucleoside triphosphate hydrolases"/>
    <property type="match status" value="1"/>
</dbReference>
<evidence type="ECO:0000259" key="10">
    <source>
        <dbReference type="PROSITE" id="PS50507"/>
    </source>
</evidence>
<dbReference type="PROSITE" id="PS50507">
    <property type="entry name" value="RDRP_SSRNA_POS"/>
    <property type="match status" value="1"/>
</dbReference>
<evidence type="ECO:0000256" key="1">
    <source>
        <dbReference type="ARBA" id="ARBA00022484"/>
    </source>
</evidence>
<dbReference type="GO" id="GO:0005524">
    <property type="term" value="F:ATP binding"/>
    <property type="evidence" value="ECO:0007669"/>
    <property type="project" value="UniProtKB-KW"/>
</dbReference>
<dbReference type="Pfam" id="PF00910">
    <property type="entry name" value="RNA_helicase"/>
    <property type="match status" value="1"/>
</dbReference>
<dbReference type="EMBL" id="MT108239">
    <property type="protein sequence ID" value="QQV74261.1"/>
    <property type="molecule type" value="Genomic_RNA"/>
</dbReference>
<dbReference type="GO" id="GO:0004197">
    <property type="term" value="F:cysteine-type endopeptidase activity"/>
    <property type="evidence" value="ECO:0007669"/>
    <property type="project" value="InterPro"/>
</dbReference>